<dbReference type="PANTHER" id="PTHR41878:SF1">
    <property type="entry name" value="TNPR PROTEIN"/>
    <property type="match status" value="1"/>
</dbReference>
<proteinExistence type="predicted"/>
<dbReference type="RefSeq" id="WP_176907828.1">
    <property type="nucleotide sequence ID" value="NZ_JABKAU010000009.1"/>
</dbReference>
<dbReference type="EMBL" id="JABKAU010000009">
    <property type="protein sequence ID" value="NVO30910.1"/>
    <property type="molecule type" value="Genomic_DNA"/>
</dbReference>
<evidence type="ECO:0000313" key="2">
    <source>
        <dbReference type="EMBL" id="NVO30910.1"/>
    </source>
</evidence>
<reference evidence="2 3" key="1">
    <citation type="submission" date="2020-05" db="EMBL/GenBank/DDBJ databases">
        <title>Hymenobacter terrestris sp. nov. and Hymenobacter lapidiphilus sp. nov., isolated from regoliths in Antarctica.</title>
        <authorList>
            <person name="Sedlacek I."/>
            <person name="Pantucek R."/>
            <person name="Zeman M."/>
            <person name="Holochova P."/>
            <person name="Kralova S."/>
            <person name="Stankova E."/>
            <person name="Sedo O."/>
            <person name="Micenkova L."/>
            <person name="Svec P."/>
            <person name="Gupta V."/>
            <person name="Sood U."/>
            <person name="Korpole U.S."/>
            <person name="Lal R."/>
        </authorList>
    </citation>
    <scope>NUCLEOTIDE SEQUENCE [LARGE SCALE GENOMIC DNA]</scope>
    <source>
        <strain evidence="2 3">P5342</strain>
    </source>
</reference>
<comment type="caution">
    <text evidence="2">The sequence shown here is derived from an EMBL/GenBank/DDBJ whole genome shotgun (WGS) entry which is preliminary data.</text>
</comment>
<protein>
    <submittedName>
        <fullName evidence="2">Plasmid pRiA4b ORF-3 family protein</fullName>
    </submittedName>
</protein>
<evidence type="ECO:0000259" key="1">
    <source>
        <dbReference type="Pfam" id="PF07929"/>
    </source>
</evidence>
<accession>A0A7Y7PN56</accession>
<sequence>MANLLTLKATLRYTSPPVWRRLTVPDTLTFWELHFALQILFDWESYHLFEFRQHTRGATRFRAGSPSLGAEDPLFDDEPAPQDPRTVPLNAILTAPTNQLTYTYDFGDDWQHDIVVEQVTALVPAAPAPAIQCLGGKRAAPLEDMGGIPGYEQLLDLLAKKAAGKRKRMPSEYAGLGKFDPDAFDLARYNHNLTFMPQIVAEQNRLLAAHQARRPAAD</sequence>
<evidence type="ECO:0000313" key="3">
    <source>
        <dbReference type="Proteomes" id="UP000565521"/>
    </source>
</evidence>
<keyword evidence="3" id="KW-1185">Reference proteome</keyword>
<dbReference type="PANTHER" id="PTHR41878">
    <property type="entry name" value="LEXA REPRESSOR-RELATED"/>
    <property type="match status" value="1"/>
</dbReference>
<dbReference type="InterPro" id="IPR012912">
    <property type="entry name" value="Plasmid_pRiA4b_Orf3-like"/>
</dbReference>
<dbReference type="Pfam" id="PF07929">
    <property type="entry name" value="PRiA4_ORF3"/>
    <property type="match status" value="1"/>
</dbReference>
<feature type="domain" description="Plasmid pRiA4b Orf3-like" evidence="1">
    <location>
        <begin position="5"/>
        <end position="187"/>
    </location>
</feature>
<dbReference type="Gene3D" id="3.10.290.30">
    <property type="entry name" value="MM3350-like"/>
    <property type="match status" value="1"/>
</dbReference>
<gene>
    <name evidence="2" type="ORF">HW554_06800</name>
</gene>
<organism evidence="2 3">
    <name type="scientific">Hymenobacter lapidiphilus</name>
    <dbReference type="NCBI Taxonomy" id="2608003"/>
    <lineage>
        <taxon>Bacteria</taxon>
        <taxon>Pseudomonadati</taxon>
        <taxon>Bacteroidota</taxon>
        <taxon>Cytophagia</taxon>
        <taxon>Cytophagales</taxon>
        <taxon>Hymenobacteraceae</taxon>
        <taxon>Hymenobacter</taxon>
    </lineage>
</organism>
<dbReference type="AlphaFoldDB" id="A0A7Y7PN56"/>
<dbReference type="SUPFAM" id="SSF159941">
    <property type="entry name" value="MM3350-like"/>
    <property type="match status" value="1"/>
</dbReference>
<dbReference type="InterPro" id="IPR024047">
    <property type="entry name" value="MM3350-like_sf"/>
</dbReference>
<name>A0A7Y7PN56_9BACT</name>
<dbReference type="Proteomes" id="UP000565521">
    <property type="component" value="Unassembled WGS sequence"/>
</dbReference>